<evidence type="ECO:0008006" key="3">
    <source>
        <dbReference type="Google" id="ProtNLM"/>
    </source>
</evidence>
<sequence length="403" mass="44219">MTSLTRDRDYATFVEDERSLLQRCAFLLVGQREAADELVRATLADLYARWRRVRDPRLVALRLLHTTDLGTLPDSSPRARFELVDARTRQEAVDPLVTLLGSLSARQRLVVVLEWVARLPSVEIAAVLDSSVTTVGDVSRDARAALVRGAPELADDAVLALRLDQAVPPDVRSVRRYDDLTQGRRLVRQRWARRSVAAAAALVLLVLVVTQLRPTAQVPASAPVAPAPTSTVTVTPSPTAACDRTQVVCQAALVRAWRATVYEVVADYLDPEGAYFNASSYYARDETEGLWSTKRGALGMEVFRVGEGATQVSVQIATDRSYAPRCGEATGNACTSIRFMDGNRFVLSDGLDTVDGLEGQYRPDGREVITVIAENVGRGPALTIDRAQLVRLLQDERLRLPEL</sequence>
<dbReference type="SUPFAM" id="SSF88659">
    <property type="entry name" value="Sigma3 and sigma4 domains of RNA polymerase sigma factors"/>
    <property type="match status" value="1"/>
</dbReference>
<dbReference type="InterPro" id="IPR013324">
    <property type="entry name" value="RNA_pol_sigma_r3/r4-like"/>
</dbReference>
<dbReference type="RefSeq" id="WP_204910586.1">
    <property type="nucleotide sequence ID" value="NZ_BAAAYR010000002.1"/>
</dbReference>
<dbReference type="Proteomes" id="UP001500767">
    <property type="component" value="Unassembled WGS sequence"/>
</dbReference>
<dbReference type="EMBL" id="BAAAYR010000002">
    <property type="protein sequence ID" value="GAA3566231.1"/>
    <property type="molecule type" value="Genomic_DNA"/>
</dbReference>
<keyword evidence="2" id="KW-1185">Reference proteome</keyword>
<organism evidence="1 2">
    <name type="scientific">Microlunatus spumicola</name>
    <dbReference type="NCBI Taxonomy" id="81499"/>
    <lineage>
        <taxon>Bacteria</taxon>
        <taxon>Bacillati</taxon>
        <taxon>Actinomycetota</taxon>
        <taxon>Actinomycetes</taxon>
        <taxon>Propionibacteriales</taxon>
        <taxon>Propionibacteriaceae</taxon>
        <taxon>Microlunatus</taxon>
    </lineage>
</organism>
<dbReference type="Gene3D" id="1.20.140.160">
    <property type="match status" value="1"/>
</dbReference>
<name>A0ABP6XFL4_9ACTN</name>
<reference evidence="2" key="1">
    <citation type="journal article" date="2019" name="Int. J. Syst. Evol. Microbiol.">
        <title>The Global Catalogue of Microorganisms (GCM) 10K type strain sequencing project: providing services to taxonomists for standard genome sequencing and annotation.</title>
        <authorList>
            <consortium name="The Broad Institute Genomics Platform"/>
            <consortium name="The Broad Institute Genome Sequencing Center for Infectious Disease"/>
            <person name="Wu L."/>
            <person name="Ma J."/>
        </authorList>
    </citation>
    <scope>NUCLEOTIDE SEQUENCE [LARGE SCALE GENOMIC DNA]</scope>
    <source>
        <strain evidence="2">JCM 16540</strain>
    </source>
</reference>
<protein>
    <recommendedName>
        <fullName evidence="3">DNA-directed RNA polymerase specialized sigma subunit, sigma24 family</fullName>
    </recommendedName>
</protein>
<gene>
    <name evidence="1" type="ORF">GCM10022197_22610</name>
</gene>
<evidence type="ECO:0000313" key="2">
    <source>
        <dbReference type="Proteomes" id="UP001500767"/>
    </source>
</evidence>
<proteinExistence type="predicted"/>
<evidence type="ECO:0000313" key="1">
    <source>
        <dbReference type="EMBL" id="GAA3566231.1"/>
    </source>
</evidence>
<accession>A0ABP6XFL4</accession>
<comment type="caution">
    <text evidence="1">The sequence shown here is derived from an EMBL/GenBank/DDBJ whole genome shotgun (WGS) entry which is preliminary data.</text>
</comment>